<keyword evidence="2 10" id="KW-0813">Transport</keyword>
<sequence length="637" mass="70331">MKKSLLSASIIASLTLATSTTFIAKANQGTQINSQLDKNVDVEEHVLVTANRSQQDRFSALSSNVVITQYEIEAMQVTSVGDILKRVAGIYVANQGDSGQISSIFTRGTNSNHTLVIIDGVRVNSATTGATNLSAISVQQIDRIEVVKGPRAALWGSDAIGGVIQIFTKQYQQGNGYVSAGFGSNDYYQASASLGLGNEDHNYTVNVSTEKSDGFNAYTTDPDNPYDIDEPDDDGYKRESISLIGKSVLSNEFSVNLVGRYEKTFSEFDSAYGGFPSLNEQNADNYHIKAGSLYRTQDFSLAFSLAKSQDQGARFGNGIKERDAEALTTKRDQASLVGHYSLAKLTGLTAGVDWYQEEVSANYDLSAWDEGHQQYDQKSREVQAVFLQLNHQENDWLFEAATRYDDIENLGNKTTYNLSVGYQLANNWLISFNRGTGFKAPTFNDLYWPGSGNPELAPEHSLTHEILLRNQASNYTFELSVFDTDVDDLIAWNSAAYRSENIEKATMKGADANVTLNLGNFSHSLGLAYVDAKNVSQNVKLARRPEWNANYAINYQLEDWQLGTVLSYRGESEEAVYGAGNVKLSSYWLADITAVYQVTNNVTINAKVANLFDKKYQSALNYISDGVNYRLSVSYIF</sequence>
<dbReference type="SUPFAM" id="SSF56935">
    <property type="entry name" value="Porins"/>
    <property type="match status" value="1"/>
</dbReference>
<keyword evidence="9 10" id="KW-0998">Cell outer membrane</keyword>
<keyword evidence="8 10" id="KW-0472">Membrane</keyword>
<evidence type="ECO:0000256" key="12">
    <source>
        <dbReference type="SAM" id="SignalP"/>
    </source>
</evidence>
<evidence type="ECO:0000259" key="14">
    <source>
        <dbReference type="Pfam" id="PF07715"/>
    </source>
</evidence>
<comment type="similarity">
    <text evidence="10 11">Belongs to the TonB-dependent receptor family.</text>
</comment>
<dbReference type="CDD" id="cd01347">
    <property type="entry name" value="ligand_gated_channel"/>
    <property type="match status" value="1"/>
</dbReference>
<feature type="signal peptide" evidence="12">
    <location>
        <begin position="1"/>
        <end position="24"/>
    </location>
</feature>
<evidence type="ECO:0000256" key="7">
    <source>
        <dbReference type="ARBA" id="ARBA00023077"/>
    </source>
</evidence>
<gene>
    <name evidence="15" type="ORF">HNQ55_003523</name>
</gene>
<evidence type="ECO:0000256" key="5">
    <source>
        <dbReference type="ARBA" id="ARBA00022729"/>
    </source>
</evidence>
<evidence type="ECO:0000256" key="2">
    <source>
        <dbReference type="ARBA" id="ARBA00022448"/>
    </source>
</evidence>
<dbReference type="InterPro" id="IPR000531">
    <property type="entry name" value="Beta-barrel_TonB"/>
</dbReference>
<dbReference type="GO" id="GO:0015889">
    <property type="term" value="P:cobalamin transport"/>
    <property type="evidence" value="ECO:0007669"/>
    <property type="project" value="TreeGrafter"/>
</dbReference>
<dbReference type="RefSeq" id="WP_184426611.1">
    <property type="nucleotide sequence ID" value="NZ_AP027362.1"/>
</dbReference>
<dbReference type="InterPro" id="IPR037066">
    <property type="entry name" value="Plug_dom_sf"/>
</dbReference>
<dbReference type="InterPro" id="IPR012910">
    <property type="entry name" value="Plug_dom"/>
</dbReference>
<dbReference type="Pfam" id="PF00593">
    <property type="entry name" value="TonB_dep_Rec_b-barrel"/>
    <property type="match status" value="1"/>
</dbReference>
<reference evidence="15 16" key="1">
    <citation type="submission" date="2020-08" db="EMBL/GenBank/DDBJ databases">
        <title>Genomic Encyclopedia of Type Strains, Phase IV (KMG-IV): sequencing the most valuable type-strain genomes for metagenomic binning, comparative biology and taxonomic classification.</title>
        <authorList>
            <person name="Goeker M."/>
        </authorList>
    </citation>
    <scope>NUCLEOTIDE SEQUENCE [LARGE SCALE GENOMIC DNA]</scope>
    <source>
        <strain evidence="15 16">DSM 26287</strain>
    </source>
</reference>
<comment type="subcellular location">
    <subcellularLocation>
        <location evidence="1 10">Cell outer membrane</location>
        <topology evidence="1 10">Multi-pass membrane protein</topology>
    </subcellularLocation>
</comment>
<protein>
    <submittedName>
        <fullName evidence="15">Vitamin B12 transporter</fullName>
    </submittedName>
</protein>
<evidence type="ECO:0000256" key="9">
    <source>
        <dbReference type="ARBA" id="ARBA00023237"/>
    </source>
</evidence>
<feature type="chain" id="PRO_5031513961" evidence="12">
    <location>
        <begin position="25"/>
        <end position="637"/>
    </location>
</feature>
<name>A0A7X0NK78_9GAMM</name>
<dbReference type="PANTHER" id="PTHR30069">
    <property type="entry name" value="TONB-DEPENDENT OUTER MEMBRANE RECEPTOR"/>
    <property type="match status" value="1"/>
</dbReference>
<evidence type="ECO:0000256" key="10">
    <source>
        <dbReference type="PROSITE-ProRule" id="PRU01360"/>
    </source>
</evidence>
<evidence type="ECO:0000256" key="3">
    <source>
        <dbReference type="ARBA" id="ARBA00022452"/>
    </source>
</evidence>
<accession>A0A7X0NK78</accession>
<keyword evidence="4 10" id="KW-0812">Transmembrane</keyword>
<feature type="domain" description="TonB-dependent receptor plug" evidence="14">
    <location>
        <begin position="61"/>
        <end position="163"/>
    </location>
</feature>
<dbReference type="EMBL" id="JACHHU010000042">
    <property type="protein sequence ID" value="MBB6544987.1"/>
    <property type="molecule type" value="Genomic_DNA"/>
</dbReference>
<dbReference type="GO" id="GO:0006811">
    <property type="term" value="P:monoatomic ion transport"/>
    <property type="evidence" value="ECO:0007669"/>
    <property type="project" value="UniProtKB-KW"/>
</dbReference>
<dbReference type="GO" id="GO:0009279">
    <property type="term" value="C:cell outer membrane"/>
    <property type="evidence" value="ECO:0007669"/>
    <property type="project" value="UniProtKB-SubCell"/>
</dbReference>
<evidence type="ECO:0000313" key="15">
    <source>
        <dbReference type="EMBL" id="MBB6544987.1"/>
    </source>
</evidence>
<feature type="domain" description="TonB-dependent receptor-like beta-barrel" evidence="13">
    <location>
        <begin position="187"/>
        <end position="611"/>
    </location>
</feature>
<organism evidence="15 16">
    <name type="scientific">Thalassotalea piscium</name>
    <dbReference type="NCBI Taxonomy" id="1230533"/>
    <lineage>
        <taxon>Bacteria</taxon>
        <taxon>Pseudomonadati</taxon>
        <taxon>Pseudomonadota</taxon>
        <taxon>Gammaproteobacteria</taxon>
        <taxon>Alteromonadales</taxon>
        <taxon>Colwelliaceae</taxon>
        <taxon>Thalassotalea</taxon>
    </lineage>
</organism>
<keyword evidence="5 12" id="KW-0732">Signal</keyword>
<evidence type="ECO:0000256" key="8">
    <source>
        <dbReference type="ARBA" id="ARBA00023136"/>
    </source>
</evidence>
<evidence type="ECO:0000259" key="13">
    <source>
        <dbReference type="Pfam" id="PF00593"/>
    </source>
</evidence>
<dbReference type="Gene3D" id="2.170.130.10">
    <property type="entry name" value="TonB-dependent receptor, plug domain"/>
    <property type="match status" value="1"/>
</dbReference>
<dbReference type="Pfam" id="PF07715">
    <property type="entry name" value="Plug"/>
    <property type="match status" value="1"/>
</dbReference>
<comment type="caution">
    <text evidence="15">The sequence shown here is derived from an EMBL/GenBank/DDBJ whole genome shotgun (WGS) entry which is preliminary data.</text>
</comment>
<keyword evidence="16" id="KW-1185">Reference proteome</keyword>
<evidence type="ECO:0000256" key="4">
    <source>
        <dbReference type="ARBA" id="ARBA00022692"/>
    </source>
</evidence>
<keyword evidence="3 10" id="KW-1134">Transmembrane beta strand</keyword>
<dbReference type="PANTHER" id="PTHR30069:SF53">
    <property type="entry name" value="COLICIN I RECEPTOR-RELATED"/>
    <property type="match status" value="1"/>
</dbReference>
<dbReference type="AlphaFoldDB" id="A0A7X0NK78"/>
<dbReference type="PROSITE" id="PS52016">
    <property type="entry name" value="TONB_DEPENDENT_REC_3"/>
    <property type="match status" value="1"/>
</dbReference>
<dbReference type="InterPro" id="IPR036942">
    <property type="entry name" value="Beta-barrel_TonB_sf"/>
</dbReference>
<keyword evidence="7 11" id="KW-0798">TonB box</keyword>
<evidence type="ECO:0000256" key="1">
    <source>
        <dbReference type="ARBA" id="ARBA00004571"/>
    </source>
</evidence>
<proteinExistence type="inferred from homology"/>
<dbReference type="InterPro" id="IPR039426">
    <property type="entry name" value="TonB-dep_rcpt-like"/>
</dbReference>
<keyword evidence="6" id="KW-0406">Ion transport</keyword>
<dbReference type="Proteomes" id="UP000537141">
    <property type="component" value="Unassembled WGS sequence"/>
</dbReference>
<evidence type="ECO:0000256" key="6">
    <source>
        <dbReference type="ARBA" id="ARBA00023065"/>
    </source>
</evidence>
<dbReference type="Gene3D" id="2.40.170.20">
    <property type="entry name" value="TonB-dependent receptor, beta-barrel domain"/>
    <property type="match status" value="1"/>
</dbReference>
<evidence type="ECO:0000313" key="16">
    <source>
        <dbReference type="Proteomes" id="UP000537141"/>
    </source>
</evidence>
<evidence type="ECO:0000256" key="11">
    <source>
        <dbReference type="RuleBase" id="RU003357"/>
    </source>
</evidence>